<feature type="domain" description="DUF3857" evidence="3">
    <location>
        <begin position="33"/>
        <end position="196"/>
    </location>
</feature>
<evidence type="ECO:0000259" key="3">
    <source>
        <dbReference type="Pfam" id="PF12969"/>
    </source>
</evidence>
<evidence type="ECO:0000256" key="1">
    <source>
        <dbReference type="SAM" id="MobiDB-lite"/>
    </source>
</evidence>
<keyword evidence="5" id="KW-1185">Reference proteome</keyword>
<dbReference type="InterPro" id="IPR002931">
    <property type="entry name" value="Transglutaminase-like"/>
</dbReference>
<dbReference type="Proteomes" id="UP001325479">
    <property type="component" value="Chromosome"/>
</dbReference>
<dbReference type="Pfam" id="PF01841">
    <property type="entry name" value="Transglut_core"/>
    <property type="match status" value="1"/>
</dbReference>
<dbReference type="Gene3D" id="3.10.620.30">
    <property type="match status" value="1"/>
</dbReference>
<dbReference type="InterPro" id="IPR038765">
    <property type="entry name" value="Papain-like_cys_pep_sf"/>
</dbReference>
<evidence type="ECO:0000259" key="2">
    <source>
        <dbReference type="Pfam" id="PF01841"/>
    </source>
</evidence>
<dbReference type="Gene3D" id="2.60.40.3140">
    <property type="match status" value="1"/>
</dbReference>
<dbReference type="EMBL" id="CP139965">
    <property type="protein sequence ID" value="WQD80992.1"/>
    <property type="molecule type" value="Genomic_DNA"/>
</dbReference>
<accession>A0ABZ0WUD9</accession>
<feature type="region of interest" description="Disordered" evidence="1">
    <location>
        <begin position="1"/>
        <end position="20"/>
    </location>
</feature>
<protein>
    <submittedName>
        <fullName evidence="4">DUF3857 domain-containing protein</fullName>
    </submittedName>
</protein>
<reference evidence="4 5" key="1">
    <citation type="submission" date="2023-12" db="EMBL/GenBank/DDBJ databases">
        <title>Genome sequencing and assembly of bacterial species from a model synthetic community.</title>
        <authorList>
            <person name="Hogle S.L."/>
        </authorList>
    </citation>
    <scope>NUCLEOTIDE SEQUENCE [LARGE SCALE GENOMIC DNA]</scope>
    <source>
        <strain evidence="4 5">HAMBI 2494</strain>
    </source>
</reference>
<evidence type="ECO:0000313" key="4">
    <source>
        <dbReference type="EMBL" id="WQD80992.1"/>
    </source>
</evidence>
<evidence type="ECO:0000313" key="5">
    <source>
        <dbReference type="Proteomes" id="UP001325479"/>
    </source>
</evidence>
<gene>
    <name evidence="4" type="ORF">U0042_12650</name>
</gene>
<sequence>MIPPAQAASEAESEDVPPSTVERDVHLFVVQQDGSVEEHDDTVLRANTNAGVDEIAQRYVWFNKDTERVALLAAETIEPDGTVRRVEPEGIRDVQEPRSSGAPTFEDGVLRTVIFPGVQPGARVHLAFRKTRVAPRTGATFAYFVEPTGGPVEFQQLIYDLPADVPLYADARGYVALTPVTANGRTRYTFEYRHGPYAPQEAGAAGYVTWGDRLMVSTVRDYASFAALYRDAAADPTATDPQVAALAAALTAHATTPREKARAIYDWVRFNIRYVALFLGETATVPHRVTDVLRNRYGDCKDHVAVFTALLAAAGIRAEPALIGLGTVYTLPSVPGYGAGAINHVIVWIPELQLFADTTAGGTAFGYLPSIVMDRPALLVDEGVLTRTPATQARTRSVHLTIEVSMDGNAAYAYHVEDDGVSAELERNVFRRATRQRAQQIAADRLRQTGLTGTAKIRTAPLAPTDGPFATTTTGTIEHAVWPAGTTAMPALSSLAGGIASQLQAWLSVPRRTQPFVCIDGDFDETAQIALPRTVRVEDLPTDTEVHDRFVDYASHYVFDAASQTLQIDRRLHTHFGQQLCTPEAFDAMRASLVAIERDALSQIVVRAKEGGAAHTPR</sequence>
<dbReference type="Pfam" id="PF12969">
    <property type="entry name" value="DUF3857"/>
    <property type="match status" value="1"/>
</dbReference>
<proteinExistence type="predicted"/>
<dbReference type="InterPro" id="IPR024618">
    <property type="entry name" value="DUF3857"/>
</dbReference>
<dbReference type="SUPFAM" id="SSF54001">
    <property type="entry name" value="Cysteine proteinases"/>
    <property type="match status" value="1"/>
</dbReference>
<organism evidence="4 5">
    <name type="scientific">Paraburkholderia kururiensis</name>
    <dbReference type="NCBI Taxonomy" id="984307"/>
    <lineage>
        <taxon>Bacteria</taxon>
        <taxon>Pseudomonadati</taxon>
        <taxon>Pseudomonadota</taxon>
        <taxon>Betaproteobacteria</taxon>
        <taxon>Burkholderiales</taxon>
        <taxon>Burkholderiaceae</taxon>
        <taxon>Paraburkholderia</taxon>
    </lineage>
</organism>
<feature type="domain" description="Transglutaminase-like" evidence="2">
    <location>
        <begin position="245"/>
        <end position="318"/>
    </location>
</feature>
<name>A0ABZ0WUD9_9BURK</name>